<proteinExistence type="predicted"/>
<keyword evidence="2" id="KW-1185">Reference proteome</keyword>
<dbReference type="EMBL" id="MJBS01000084">
    <property type="protein sequence ID" value="OHE95363.1"/>
    <property type="molecule type" value="Genomic_DNA"/>
</dbReference>
<dbReference type="RefSeq" id="XP_022472525.1">
    <property type="nucleotide sequence ID" value="XM_022621003.1"/>
</dbReference>
<protein>
    <submittedName>
        <fullName evidence="1">Uncharacterized protein</fullName>
    </submittedName>
</protein>
<comment type="caution">
    <text evidence="1">The sequence shown here is derived from an EMBL/GenBank/DDBJ whole genome shotgun (WGS) entry which is preliminary data.</text>
</comment>
<accession>A0A1G4B1Y7</accession>
<name>A0A1G4B1Y7_9PEZI</name>
<evidence type="ECO:0000313" key="2">
    <source>
        <dbReference type="Proteomes" id="UP000176998"/>
    </source>
</evidence>
<gene>
    <name evidence="1" type="ORF">CORC01_09374</name>
</gene>
<feature type="non-terminal residue" evidence="1">
    <location>
        <position position="1"/>
    </location>
</feature>
<sequence length="104" mass="11919">RCYPSNHKNAFFWRGDCLHRPRQTCEVEELRRNHRCRHGAMGSLTSGRFQLPRNASPGPVLSESSCPASAMKHRCFNYHMLSHDITAYSSRQHFAFLPKLGTSS</sequence>
<evidence type="ECO:0000313" key="1">
    <source>
        <dbReference type="EMBL" id="OHE95363.1"/>
    </source>
</evidence>
<reference evidence="1 2" key="1">
    <citation type="submission" date="2016-09" db="EMBL/GenBank/DDBJ databases">
        <authorList>
            <person name="Capua I."/>
            <person name="De Benedictis P."/>
            <person name="Joannis T."/>
            <person name="Lombin L.H."/>
            <person name="Cattoli G."/>
        </authorList>
    </citation>
    <scope>NUCLEOTIDE SEQUENCE [LARGE SCALE GENOMIC DNA]</scope>
    <source>
        <strain evidence="1 2">IMI 309357</strain>
    </source>
</reference>
<dbReference type="GeneID" id="34562513"/>
<organism evidence="1 2">
    <name type="scientific">Colletotrichum orchidophilum</name>
    <dbReference type="NCBI Taxonomy" id="1209926"/>
    <lineage>
        <taxon>Eukaryota</taxon>
        <taxon>Fungi</taxon>
        <taxon>Dikarya</taxon>
        <taxon>Ascomycota</taxon>
        <taxon>Pezizomycotina</taxon>
        <taxon>Sordariomycetes</taxon>
        <taxon>Hypocreomycetidae</taxon>
        <taxon>Glomerellales</taxon>
        <taxon>Glomerellaceae</taxon>
        <taxon>Colletotrichum</taxon>
    </lineage>
</organism>
<dbReference type="Proteomes" id="UP000176998">
    <property type="component" value="Unassembled WGS sequence"/>
</dbReference>
<dbReference type="AlphaFoldDB" id="A0A1G4B1Y7"/>